<dbReference type="OrthoDB" id="9800238at2"/>
<dbReference type="PANTHER" id="PTHR43132">
    <property type="entry name" value="ARSENICAL RESISTANCE OPERON REPRESSOR ARSR-RELATED"/>
    <property type="match status" value="1"/>
</dbReference>
<keyword evidence="6" id="KW-1185">Reference proteome</keyword>
<dbReference type="STRING" id="1167006.UWK_00525"/>
<keyword evidence="3" id="KW-0804">Transcription</keyword>
<dbReference type="InterPro" id="IPR001845">
    <property type="entry name" value="HTH_ArsR_DNA-bd_dom"/>
</dbReference>
<dbReference type="EMBL" id="CP003985">
    <property type="protein sequence ID" value="AGF77106.1"/>
    <property type="molecule type" value="Genomic_DNA"/>
</dbReference>
<dbReference type="Gene3D" id="1.10.10.10">
    <property type="entry name" value="Winged helix-like DNA-binding domain superfamily/Winged helix DNA-binding domain"/>
    <property type="match status" value="1"/>
</dbReference>
<evidence type="ECO:0000256" key="3">
    <source>
        <dbReference type="ARBA" id="ARBA00023163"/>
    </source>
</evidence>
<reference evidence="6" key="1">
    <citation type="journal article" date="2013" name="Stand. Genomic Sci.">
        <title>Complete genome sequence of Desulfocapsa sulfexigens, a marine deltaproteobacterium specialized in disproportionating inorganic sulfur compounds.</title>
        <authorList>
            <person name="Finster K.W."/>
            <person name="Kjeldsen K.U."/>
            <person name="Kube M."/>
            <person name="Reinhardt R."/>
            <person name="Mussmann M."/>
            <person name="Amann R."/>
            <person name="Schreiber L."/>
        </authorList>
    </citation>
    <scope>NUCLEOTIDE SEQUENCE [LARGE SCALE GENOMIC DNA]</scope>
    <source>
        <strain evidence="6">DSM 10523 / SB164P1</strain>
    </source>
</reference>
<dbReference type="Proteomes" id="UP000011721">
    <property type="component" value="Chromosome"/>
</dbReference>
<gene>
    <name evidence="5" type="ordered locus">UWK_00525</name>
</gene>
<evidence type="ECO:0000256" key="2">
    <source>
        <dbReference type="ARBA" id="ARBA00023125"/>
    </source>
</evidence>
<dbReference type="InterPro" id="IPR051011">
    <property type="entry name" value="Metal_resp_trans_reg"/>
</dbReference>
<dbReference type="InterPro" id="IPR011991">
    <property type="entry name" value="ArsR-like_HTH"/>
</dbReference>
<dbReference type="GO" id="GO:0003700">
    <property type="term" value="F:DNA-binding transcription factor activity"/>
    <property type="evidence" value="ECO:0007669"/>
    <property type="project" value="InterPro"/>
</dbReference>
<dbReference type="PRINTS" id="PR00778">
    <property type="entry name" value="HTHARSR"/>
</dbReference>
<dbReference type="NCBIfam" id="NF033788">
    <property type="entry name" value="HTH_metalloreg"/>
    <property type="match status" value="1"/>
</dbReference>
<dbReference type="RefSeq" id="WP_015402804.1">
    <property type="nucleotide sequence ID" value="NC_020304.1"/>
</dbReference>
<dbReference type="CDD" id="cd00090">
    <property type="entry name" value="HTH_ARSR"/>
    <property type="match status" value="1"/>
</dbReference>
<evidence type="ECO:0000313" key="5">
    <source>
        <dbReference type="EMBL" id="AGF77106.1"/>
    </source>
</evidence>
<dbReference type="PANTHER" id="PTHR43132:SF2">
    <property type="entry name" value="ARSENICAL RESISTANCE OPERON REPRESSOR ARSR-RELATED"/>
    <property type="match status" value="1"/>
</dbReference>
<dbReference type="GO" id="GO:0003677">
    <property type="term" value="F:DNA binding"/>
    <property type="evidence" value="ECO:0007669"/>
    <property type="project" value="UniProtKB-KW"/>
</dbReference>
<dbReference type="SUPFAM" id="SSF46785">
    <property type="entry name" value="Winged helix' DNA-binding domain"/>
    <property type="match status" value="1"/>
</dbReference>
<dbReference type="HOGENOM" id="CLU_097806_3_1_7"/>
<keyword evidence="2" id="KW-0238">DNA-binding</keyword>
<dbReference type="eggNOG" id="COG0640">
    <property type="taxonomic scope" value="Bacteria"/>
</dbReference>
<feature type="domain" description="HTH arsR-type" evidence="4">
    <location>
        <begin position="1"/>
        <end position="96"/>
    </location>
</feature>
<dbReference type="KEGG" id="dsf:UWK_00525"/>
<dbReference type="SMART" id="SM00418">
    <property type="entry name" value="HTH_ARSR"/>
    <property type="match status" value="1"/>
</dbReference>
<evidence type="ECO:0000313" key="6">
    <source>
        <dbReference type="Proteomes" id="UP000011721"/>
    </source>
</evidence>
<keyword evidence="1" id="KW-0805">Transcription regulation</keyword>
<sequence>MKKTVQIFKTVGDETRLRILFLLLKNGELCVCDLEAALDMPQSTVSRHLAILRNTDLVEGKRRGVWMYYRISADNGIREALFDFLQKYCLHLEQAREDRHRLGAFLKTKKADTCVTEPG</sequence>
<name>M1PKU9_DESSD</name>
<evidence type="ECO:0000259" key="4">
    <source>
        <dbReference type="PROSITE" id="PS50987"/>
    </source>
</evidence>
<dbReference type="Pfam" id="PF01022">
    <property type="entry name" value="HTH_5"/>
    <property type="match status" value="1"/>
</dbReference>
<dbReference type="PROSITE" id="PS50987">
    <property type="entry name" value="HTH_ARSR_2"/>
    <property type="match status" value="1"/>
</dbReference>
<dbReference type="PATRIC" id="fig|1167006.5.peg.593"/>
<accession>M1PKU9</accession>
<proteinExistence type="predicted"/>
<dbReference type="AlphaFoldDB" id="M1PKU9"/>
<protein>
    <submittedName>
        <fullName evidence="5">Putative transcriptional regulator</fullName>
    </submittedName>
</protein>
<organism evidence="5 6">
    <name type="scientific">Desulfocapsa sulfexigens (strain DSM 10523 / SB164P1)</name>
    <dbReference type="NCBI Taxonomy" id="1167006"/>
    <lineage>
        <taxon>Bacteria</taxon>
        <taxon>Pseudomonadati</taxon>
        <taxon>Thermodesulfobacteriota</taxon>
        <taxon>Desulfobulbia</taxon>
        <taxon>Desulfobulbales</taxon>
        <taxon>Desulfocapsaceae</taxon>
        <taxon>Desulfocapsa</taxon>
    </lineage>
</organism>
<dbReference type="InterPro" id="IPR036388">
    <property type="entry name" value="WH-like_DNA-bd_sf"/>
</dbReference>
<evidence type="ECO:0000256" key="1">
    <source>
        <dbReference type="ARBA" id="ARBA00023015"/>
    </source>
</evidence>
<dbReference type="InterPro" id="IPR036390">
    <property type="entry name" value="WH_DNA-bd_sf"/>
</dbReference>